<dbReference type="AlphaFoldDB" id="A0A284R2Y4"/>
<keyword evidence="2" id="KW-1185">Reference proteome</keyword>
<sequence>MLEARDACSGAQRNGDHAAAIYHDYLDLKKKHGPEAANQVIQFRLLHLDELSSVAGEEGLTEESQCRKYDVFFGKDVSEGAKEKLGRYLEELSSEKDGWGTTDGPMRDAACNCGWSVRRLVTGIPSRLLKTYSSFRLYAHTPCLSILNNGDIHAKHMAQLPTDGRHANAGKIVPVRGHMTA</sequence>
<dbReference type="Proteomes" id="UP000219338">
    <property type="component" value="Unassembled WGS sequence"/>
</dbReference>
<gene>
    <name evidence="1" type="ORF">ARMOST_06393</name>
</gene>
<protein>
    <submittedName>
        <fullName evidence="1">Uncharacterized protein</fullName>
    </submittedName>
</protein>
<proteinExistence type="predicted"/>
<dbReference type="OMA" id="QLANGMC"/>
<dbReference type="EMBL" id="FUEG01000004">
    <property type="protein sequence ID" value="SJL03048.1"/>
    <property type="molecule type" value="Genomic_DNA"/>
</dbReference>
<accession>A0A284R2Y4</accession>
<reference evidence="2" key="1">
    <citation type="journal article" date="2017" name="Nat. Ecol. Evol.">
        <title>Genome expansion and lineage-specific genetic innovations in the forest pathogenic fungi Armillaria.</title>
        <authorList>
            <person name="Sipos G."/>
            <person name="Prasanna A.N."/>
            <person name="Walter M.C."/>
            <person name="O'Connor E."/>
            <person name="Balint B."/>
            <person name="Krizsan K."/>
            <person name="Kiss B."/>
            <person name="Hess J."/>
            <person name="Varga T."/>
            <person name="Slot J."/>
            <person name="Riley R."/>
            <person name="Boka B."/>
            <person name="Rigling D."/>
            <person name="Barry K."/>
            <person name="Lee J."/>
            <person name="Mihaltcheva S."/>
            <person name="LaButti K."/>
            <person name="Lipzen A."/>
            <person name="Waldron R."/>
            <person name="Moloney N.M."/>
            <person name="Sperisen C."/>
            <person name="Kredics L."/>
            <person name="Vagvoelgyi C."/>
            <person name="Patrignani A."/>
            <person name="Fitzpatrick D."/>
            <person name="Nagy I."/>
            <person name="Doyle S."/>
            <person name="Anderson J.B."/>
            <person name="Grigoriev I.V."/>
            <person name="Gueldener U."/>
            <person name="Muensterkoetter M."/>
            <person name="Nagy L.G."/>
        </authorList>
    </citation>
    <scope>NUCLEOTIDE SEQUENCE [LARGE SCALE GENOMIC DNA]</scope>
    <source>
        <strain evidence="2">C18/9</strain>
    </source>
</reference>
<name>A0A284R2Y4_ARMOS</name>
<dbReference type="OrthoDB" id="429143at2759"/>
<evidence type="ECO:0000313" key="1">
    <source>
        <dbReference type="EMBL" id="SJL03048.1"/>
    </source>
</evidence>
<evidence type="ECO:0000313" key="2">
    <source>
        <dbReference type="Proteomes" id="UP000219338"/>
    </source>
</evidence>
<organism evidence="1 2">
    <name type="scientific">Armillaria ostoyae</name>
    <name type="common">Armillaria root rot fungus</name>
    <dbReference type="NCBI Taxonomy" id="47428"/>
    <lineage>
        <taxon>Eukaryota</taxon>
        <taxon>Fungi</taxon>
        <taxon>Dikarya</taxon>
        <taxon>Basidiomycota</taxon>
        <taxon>Agaricomycotina</taxon>
        <taxon>Agaricomycetes</taxon>
        <taxon>Agaricomycetidae</taxon>
        <taxon>Agaricales</taxon>
        <taxon>Marasmiineae</taxon>
        <taxon>Physalacriaceae</taxon>
        <taxon>Armillaria</taxon>
    </lineage>
</organism>
<dbReference type="STRING" id="47428.A0A284R2Y4"/>